<dbReference type="Gene3D" id="3.90.1410.10">
    <property type="entry name" value="set domain protein methyltransferase, domain 1"/>
    <property type="match status" value="1"/>
</dbReference>
<dbReference type="InterPro" id="IPR035979">
    <property type="entry name" value="RBD_domain_sf"/>
</dbReference>
<dbReference type="Pfam" id="PF00076">
    <property type="entry name" value="RRM_1"/>
    <property type="match status" value="1"/>
</dbReference>
<evidence type="ECO:0000313" key="5">
    <source>
        <dbReference type="EMBL" id="EED94710.1"/>
    </source>
</evidence>
<feature type="transmembrane region" description="Helical" evidence="3">
    <location>
        <begin position="1017"/>
        <end position="1038"/>
    </location>
</feature>
<feature type="region of interest" description="Disordered" evidence="2">
    <location>
        <begin position="74"/>
        <end position="96"/>
    </location>
</feature>
<dbReference type="PaxDb" id="35128-Thaps21248"/>
<name>B8BU69_THAPS</name>
<sequence>MSSNGKSKKVSKPYKDILNEDAPEGGALALKNRLILLRKWATKQAGITVHSAISVVNGEATDGTRNAPILTYEAPQPVPGAEEGSGGSSGNNASSEVRCGAIDSQADRAMYDRSIGCQVRTVRDLKKDEVALAVPFSAMVSPDLIAASDAGQALLACIQRENNFDFWEGFGVANQLESQQMKKIINNNGTQLIVKILQERKKVEGKVKAAEELALSQGGSVNSLPNKLVQKGRISQRAPFLAFLIHQRFANELNPSVASSTVKLAGDRPSLPEGAPKTFAPYARTLPASVCLPICWKRNELALLNGCIPGMPPLQNVTTRTMQLSSELIALIDAGLLHRFPSIFSPGMITWDRWVWAAAVYESRVVPANSLPDWVWKNTLSSTHVWEYCGAMIPFVDMLNHYDEPQVKWDMGKGSTSEKTELDGLSDSEDEADSQPKRLNLITLEKTKKHMQLYRNYGAYNNETFMTKFGFARMTNPSDKVKLAWALVDGVGEVSPPDDYEAVSEASGVPSSQLVFESSDADSVKAWWSEQRVALLSKALLGSEEKIDILKKGRKLPFFAFNNGKIDQTLLAVAVAATLPSDKILEWSRKSSDSQQFNGRPLAGVTLDKFSRNRVRMYFSFLFSRKLEKLLQNLNGCMKDHFNGVKLWTKATSGGLNYAGDETVSAEGETSVVTGWQSFFDTYAYNSTMEVEEKYYAMAPDSCVLTFYDGHVRSLQNTLDIMATDAVFLNKLKQQLEALGCTLLATDDTSPVAASQLGSAPAALNTDGSNHAKGGNSKSSDTPFAKKEGQGNGGGNGGSKRDRRQSKKGDRPSAIKLHIGNLSYQTLPNQLYDYFTRLYGKESVLECHIPTERDTGNSRGFGFVTMPEQYAKAALEANRSHEMEGRILKVAESNSAGTGKGGRVGGGGGGGGGGVGGGRGVPQAADRSHPVIVVGDEEIVGIAGVTLAVDLVVTVGGEIVIGTGGDAAIGAKRGGGTIVRLVTTVVRAGALVAPVRLEVLPAVEMTTEGTFLPSPSLVAASVGAAVQSTMLLIVLLPLRRKGMVRTLVGGEVVAAEAEIVEVADARGAREVAVARRRDVEVAGLVLAEETCCILVSLLGFGKCVGTMSALLLGLLSGT</sequence>
<dbReference type="SUPFAM" id="SSF82199">
    <property type="entry name" value="SET domain"/>
    <property type="match status" value="1"/>
</dbReference>
<evidence type="ECO:0000256" key="3">
    <source>
        <dbReference type="SAM" id="Phobius"/>
    </source>
</evidence>
<feature type="compositionally biased region" description="Gly residues" evidence="2">
    <location>
        <begin position="898"/>
        <end position="920"/>
    </location>
</feature>
<reference evidence="5 6" key="2">
    <citation type="journal article" date="2008" name="Nature">
        <title>The Phaeodactylum genome reveals the evolutionary history of diatom genomes.</title>
        <authorList>
            <person name="Bowler C."/>
            <person name="Allen A.E."/>
            <person name="Badger J.H."/>
            <person name="Grimwood J."/>
            <person name="Jabbari K."/>
            <person name="Kuo A."/>
            <person name="Maheswari U."/>
            <person name="Martens C."/>
            <person name="Maumus F."/>
            <person name="Otillar R.P."/>
            <person name="Rayko E."/>
            <person name="Salamov A."/>
            <person name="Vandepoele K."/>
            <person name="Beszteri B."/>
            <person name="Gruber A."/>
            <person name="Heijde M."/>
            <person name="Katinka M."/>
            <person name="Mock T."/>
            <person name="Valentin K."/>
            <person name="Verret F."/>
            <person name="Berges J.A."/>
            <person name="Brownlee C."/>
            <person name="Cadoret J.P."/>
            <person name="Chiovitti A."/>
            <person name="Choi C.J."/>
            <person name="Coesel S."/>
            <person name="De Martino A."/>
            <person name="Detter J.C."/>
            <person name="Durkin C."/>
            <person name="Falciatore A."/>
            <person name="Fournet J."/>
            <person name="Haruta M."/>
            <person name="Huysman M.J."/>
            <person name="Jenkins B.D."/>
            <person name="Jiroutova K."/>
            <person name="Jorgensen R.E."/>
            <person name="Joubert Y."/>
            <person name="Kaplan A."/>
            <person name="Kroger N."/>
            <person name="Kroth P.G."/>
            <person name="La Roche J."/>
            <person name="Lindquist E."/>
            <person name="Lommer M."/>
            <person name="Martin-Jezequel V."/>
            <person name="Lopez P.J."/>
            <person name="Lucas S."/>
            <person name="Mangogna M."/>
            <person name="McGinnis K."/>
            <person name="Medlin L.K."/>
            <person name="Montsant A."/>
            <person name="Oudot-Le Secq M.P."/>
            <person name="Napoli C."/>
            <person name="Obornik M."/>
            <person name="Parker M.S."/>
            <person name="Petit J.L."/>
            <person name="Porcel B.M."/>
            <person name="Poulsen N."/>
            <person name="Robison M."/>
            <person name="Rychlewski L."/>
            <person name="Rynearson T.A."/>
            <person name="Schmutz J."/>
            <person name="Shapiro H."/>
            <person name="Siaut M."/>
            <person name="Stanley M."/>
            <person name="Sussman M.R."/>
            <person name="Taylor A.R."/>
            <person name="Vardi A."/>
            <person name="von Dassow P."/>
            <person name="Vyverman W."/>
            <person name="Willis A."/>
            <person name="Wyrwicz L.S."/>
            <person name="Rokhsar D.S."/>
            <person name="Weissenbach J."/>
            <person name="Armbrust E.V."/>
            <person name="Green B.R."/>
            <person name="Van de Peer Y."/>
            <person name="Grigoriev I.V."/>
        </authorList>
    </citation>
    <scope>NUCLEOTIDE SEQUENCE [LARGE SCALE GENOMIC DNA]</scope>
    <source>
        <strain evidence="5 6">CCMP1335</strain>
    </source>
</reference>
<dbReference type="InterPro" id="IPR046341">
    <property type="entry name" value="SET_dom_sf"/>
</dbReference>
<dbReference type="OMA" id="SHEMEGR"/>
<dbReference type="eggNOG" id="ENOG502SPAW">
    <property type="taxonomic scope" value="Eukaryota"/>
</dbReference>
<reference evidence="5 6" key="1">
    <citation type="journal article" date="2004" name="Science">
        <title>The genome of the diatom Thalassiosira pseudonana: ecology, evolution, and metabolism.</title>
        <authorList>
            <person name="Armbrust E.V."/>
            <person name="Berges J.A."/>
            <person name="Bowler C."/>
            <person name="Green B.R."/>
            <person name="Martinez D."/>
            <person name="Putnam N.H."/>
            <person name="Zhou S."/>
            <person name="Allen A.E."/>
            <person name="Apt K.E."/>
            <person name="Bechner M."/>
            <person name="Brzezinski M.A."/>
            <person name="Chaal B.K."/>
            <person name="Chiovitti A."/>
            <person name="Davis A.K."/>
            <person name="Demarest M.S."/>
            <person name="Detter J.C."/>
            <person name="Glavina T."/>
            <person name="Goodstein D."/>
            <person name="Hadi M.Z."/>
            <person name="Hellsten U."/>
            <person name="Hildebrand M."/>
            <person name="Jenkins B.D."/>
            <person name="Jurka J."/>
            <person name="Kapitonov V.V."/>
            <person name="Kroger N."/>
            <person name="Lau W.W."/>
            <person name="Lane T.W."/>
            <person name="Larimer F.W."/>
            <person name="Lippmeier J.C."/>
            <person name="Lucas S."/>
            <person name="Medina M."/>
            <person name="Montsant A."/>
            <person name="Obornik M."/>
            <person name="Parker M.S."/>
            <person name="Palenik B."/>
            <person name="Pazour G.J."/>
            <person name="Richardson P.M."/>
            <person name="Rynearson T.A."/>
            <person name="Saito M.A."/>
            <person name="Schwartz D.C."/>
            <person name="Thamatrakoln K."/>
            <person name="Valentin K."/>
            <person name="Vardi A."/>
            <person name="Wilkerson F.P."/>
            <person name="Rokhsar D.S."/>
        </authorList>
    </citation>
    <scope>NUCLEOTIDE SEQUENCE [LARGE SCALE GENOMIC DNA]</scope>
    <source>
        <strain evidence="5 6">CCMP1335</strain>
    </source>
</reference>
<dbReference type="PANTHER" id="PTHR13271">
    <property type="entry name" value="UNCHARACTERIZED PUTATIVE METHYLTRANSFERASE"/>
    <property type="match status" value="1"/>
</dbReference>
<evidence type="ECO:0000256" key="1">
    <source>
        <dbReference type="PROSITE-ProRule" id="PRU00176"/>
    </source>
</evidence>
<dbReference type="AlphaFoldDB" id="B8BU69"/>
<dbReference type="InterPro" id="IPR012677">
    <property type="entry name" value="Nucleotide-bd_a/b_plait_sf"/>
</dbReference>
<dbReference type="FunFam" id="3.90.1410.10:FF:000096">
    <property type="entry name" value="Uncharacterized protein"/>
    <property type="match status" value="1"/>
</dbReference>
<feature type="compositionally biased region" description="Acidic residues" evidence="2">
    <location>
        <begin position="424"/>
        <end position="433"/>
    </location>
</feature>
<dbReference type="SUPFAM" id="SSF54928">
    <property type="entry name" value="RNA-binding domain, RBD"/>
    <property type="match status" value="1"/>
</dbReference>
<dbReference type="InParanoid" id="B8BU69"/>
<dbReference type="GO" id="GO:0016279">
    <property type="term" value="F:protein-lysine N-methyltransferase activity"/>
    <property type="evidence" value="ECO:0000318"/>
    <property type="project" value="GO_Central"/>
</dbReference>
<dbReference type="EMBL" id="CM000639">
    <property type="protein sequence ID" value="EED94710.1"/>
    <property type="molecule type" value="Genomic_DNA"/>
</dbReference>
<keyword evidence="3" id="KW-0472">Membrane</keyword>
<dbReference type="SMART" id="SM00360">
    <property type="entry name" value="RRM"/>
    <property type="match status" value="1"/>
</dbReference>
<protein>
    <recommendedName>
        <fullName evidence="4">RRM domain-containing protein</fullName>
    </recommendedName>
</protein>
<feature type="region of interest" description="Disordered" evidence="2">
    <location>
        <begin position="760"/>
        <end position="812"/>
    </location>
</feature>
<evidence type="ECO:0000256" key="2">
    <source>
        <dbReference type="SAM" id="MobiDB-lite"/>
    </source>
</evidence>
<keyword evidence="6" id="KW-1185">Reference proteome</keyword>
<feature type="region of interest" description="Disordered" evidence="2">
    <location>
        <begin position="410"/>
        <end position="434"/>
    </location>
</feature>
<keyword evidence="1" id="KW-0694">RNA-binding</keyword>
<dbReference type="GO" id="GO:0003723">
    <property type="term" value="F:RNA binding"/>
    <property type="evidence" value="ECO:0007669"/>
    <property type="project" value="UniProtKB-UniRule"/>
</dbReference>
<gene>
    <name evidence="5" type="ORF">THAPSDRAFT_21248</name>
</gene>
<dbReference type="Proteomes" id="UP000001449">
    <property type="component" value="Chromosome 2"/>
</dbReference>
<dbReference type="GeneID" id="7450233"/>
<keyword evidence="3" id="KW-1133">Transmembrane helix</keyword>
<proteinExistence type="predicted"/>
<dbReference type="InterPro" id="IPR050600">
    <property type="entry name" value="SETD3_SETD6_MTase"/>
</dbReference>
<dbReference type="STRING" id="35128.B8BU69"/>
<dbReference type="KEGG" id="tps:THAPSDRAFT_21248"/>
<dbReference type="InterPro" id="IPR000504">
    <property type="entry name" value="RRM_dom"/>
</dbReference>
<feature type="domain" description="RRM" evidence="4">
    <location>
        <begin position="815"/>
        <end position="895"/>
    </location>
</feature>
<dbReference type="PANTHER" id="PTHR13271:SF151">
    <property type="entry name" value="SET DOMAIN-CONTAINING PROTEIN 4"/>
    <property type="match status" value="1"/>
</dbReference>
<evidence type="ECO:0000259" key="4">
    <source>
        <dbReference type="PROSITE" id="PS50102"/>
    </source>
</evidence>
<dbReference type="RefSeq" id="XP_002287267.1">
    <property type="nucleotide sequence ID" value="XM_002287231.1"/>
</dbReference>
<dbReference type="Gene3D" id="3.30.70.330">
    <property type="match status" value="1"/>
</dbReference>
<dbReference type="PROSITE" id="PS50102">
    <property type="entry name" value="RRM"/>
    <property type="match status" value="1"/>
</dbReference>
<feature type="compositionally biased region" description="Basic and acidic residues" evidence="2">
    <location>
        <begin position="410"/>
        <end position="422"/>
    </location>
</feature>
<evidence type="ECO:0000313" key="6">
    <source>
        <dbReference type="Proteomes" id="UP000001449"/>
    </source>
</evidence>
<dbReference type="HOGENOM" id="CLU_280830_0_0_1"/>
<dbReference type="CDD" id="cd10527">
    <property type="entry name" value="SET_LSMT"/>
    <property type="match status" value="1"/>
</dbReference>
<keyword evidence="3" id="KW-0812">Transmembrane</keyword>
<feature type="region of interest" description="Disordered" evidence="2">
    <location>
        <begin position="894"/>
        <end position="921"/>
    </location>
</feature>
<organism evidence="5 6">
    <name type="scientific">Thalassiosira pseudonana</name>
    <name type="common">Marine diatom</name>
    <name type="synonym">Cyclotella nana</name>
    <dbReference type="NCBI Taxonomy" id="35128"/>
    <lineage>
        <taxon>Eukaryota</taxon>
        <taxon>Sar</taxon>
        <taxon>Stramenopiles</taxon>
        <taxon>Ochrophyta</taxon>
        <taxon>Bacillariophyta</taxon>
        <taxon>Coscinodiscophyceae</taxon>
        <taxon>Thalassiosirophycidae</taxon>
        <taxon>Thalassiosirales</taxon>
        <taxon>Thalassiosiraceae</taxon>
        <taxon>Thalassiosira</taxon>
    </lineage>
</organism>
<accession>B8BU69</accession>